<comment type="caution">
    <text evidence="1">The sequence shown here is derived from an EMBL/GenBank/DDBJ whole genome shotgun (WGS) entry which is preliminary data.</text>
</comment>
<organism evidence="1 2">
    <name type="scientific">Symbiodinium natans</name>
    <dbReference type="NCBI Taxonomy" id="878477"/>
    <lineage>
        <taxon>Eukaryota</taxon>
        <taxon>Sar</taxon>
        <taxon>Alveolata</taxon>
        <taxon>Dinophyceae</taxon>
        <taxon>Suessiales</taxon>
        <taxon>Symbiodiniaceae</taxon>
        <taxon>Symbiodinium</taxon>
    </lineage>
</organism>
<dbReference type="EMBL" id="CAJNDS010002073">
    <property type="protein sequence ID" value="CAE7305853.1"/>
    <property type="molecule type" value="Genomic_DNA"/>
</dbReference>
<sequence>MASGTEEEETGQDCRIKSLMYGNFSDAYAKLTPPVPMIRFIRFRHLLMQDVHSEKWFNRTDAANWIEFEWDELEPVAKQMEVSRLRHQRSYCLR</sequence>
<evidence type="ECO:0000313" key="2">
    <source>
        <dbReference type="Proteomes" id="UP000604046"/>
    </source>
</evidence>
<name>A0A812NHE3_9DINO</name>
<dbReference type="AlphaFoldDB" id="A0A812NHE3"/>
<proteinExistence type="predicted"/>
<reference evidence="1" key="1">
    <citation type="submission" date="2021-02" db="EMBL/GenBank/DDBJ databases">
        <authorList>
            <person name="Dougan E. K."/>
            <person name="Rhodes N."/>
            <person name="Thang M."/>
            <person name="Chan C."/>
        </authorList>
    </citation>
    <scope>NUCLEOTIDE SEQUENCE</scope>
</reference>
<dbReference type="OrthoDB" id="10497253at2759"/>
<keyword evidence="2" id="KW-1185">Reference proteome</keyword>
<gene>
    <name evidence="1" type="ORF">SNAT2548_LOCUS16074</name>
</gene>
<protein>
    <submittedName>
        <fullName evidence="1">Uncharacterized protein</fullName>
    </submittedName>
</protein>
<dbReference type="Proteomes" id="UP000604046">
    <property type="component" value="Unassembled WGS sequence"/>
</dbReference>
<accession>A0A812NHE3</accession>
<evidence type="ECO:0000313" key="1">
    <source>
        <dbReference type="EMBL" id="CAE7305853.1"/>
    </source>
</evidence>